<dbReference type="UniPathway" id="UPA00782"/>
<dbReference type="RefSeq" id="WP_081944529.1">
    <property type="nucleotide sequence ID" value="NZ_CP006933.1"/>
</dbReference>
<dbReference type="PANTHER" id="PTHR42956">
    <property type="entry name" value="NITROGENASE IRON-MOLYBDENUM COFACTOR BIOSYNTHESIS PROTEIN NIFE"/>
    <property type="match status" value="1"/>
</dbReference>
<dbReference type="InterPro" id="IPR049939">
    <property type="entry name" value="NifE-like"/>
</dbReference>
<sequence length="482" mass="53430">MEPVIETFESRKKHMCVKGEGLSIPVCDKASMPGTVTQRTCVYGGARIVLMPITDSIHLVHGPIGCAACTWDIRGSKSSREDLYKKGCSTDLQEKDIIFGGEKKLFETVLELNRLYHPGAIFVYATCVAGVIGDDIKAVCKKSQEITGCRVIPVQSEGFQDHNKTKGHWIGGDALLDYVIGTSEPEENTPFDINIVGEFNVAGDLWGIKPLLEEMGVNIISTMSGDSHVEEIAQAHRAKLNIVQCQKSSNYVAKKMKKKYGIPFIKVNFFGLEQTIISLREIADFFGDEEMIQRTEKIIQRGLEEVQDEIRDYKERLTGKTVALYVGGNKAWSLVRAFEELGMDVMMSGTKNGIKEDYERIKETVRDGTIIVDDANSTELARLLKKYRPNLLISGAKEKYISLKLGVPFCDFNHDRISAFAGFRGFVSFAKEVDASVSSPVFNLTSTSLYDISNNLNPEKKLKTENSPETILSPPSGGDTHG</sequence>
<organism evidence="10 12">
    <name type="scientific">Methanobacterium formicicum</name>
    <dbReference type="NCBI Taxonomy" id="2162"/>
    <lineage>
        <taxon>Archaea</taxon>
        <taxon>Methanobacteriati</taxon>
        <taxon>Methanobacteriota</taxon>
        <taxon>Methanomada group</taxon>
        <taxon>Methanobacteria</taxon>
        <taxon>Methanobacteriales</taxon>
        <taxon>Methanobacteriaceae</taxon>
        <taxon>Methanobacterium</taxon>
    </lineage>
</organism>
<evidence type="ECO:0000256" key="2">
    <source>
        <dbReference type="ARBA" id="ARBA00005155"/>
    </source>
</evidence>
<evidence type="ECO:0000256" key="4">
    <source>
        <dbReference type="ARBA" id="ARBA00013280"/>
    </source>
</evidence>
<dbReference type="PROSITE" id="PS00699">
    <property type="entry name" value="NITROGENASE_1_1"/>
    <property type="match status" value="1"/>
</dbReference>
<reference evidence="11" key="2">
    <citation type="submission" date="2014-09" db="EMBL/GenBank/DDBJ databases">
        <authorList>
            <person name="Bishop-Lilly K.A."/>
            <person name="Broomall S.M."/>
            <person name="Chain P.S."/>
            <person name="Chertkov O."/>
            <person name="Coyne S.R."/>
            <person name="Daligault H.E."/>
            <person name="Davenport K.W."/>
            <person name="Erkkila T."/>
            <person name="Frey K.G."/>
            <person name="Gibbons H.S."/>
            <person name="Gu W."/>
            <person name="Jaissle J."/>
            <person name="Johnson S.L."/>
            <person name="Koroleva G.I."/>
            <person name="Ladner J.T."/>
            <person name="Lo C.-C."/>
            <person name="Minogue T.D."/>
            <person name="Munk C."/>
            <person name="Palacios G.F."/>
            <person name="Redden C.L."/>
            <person name="Rosenzweig C.N."/>
            <person name="Scholz M.B."/>
            <person name="Teshima H."/>
            <person name="Xu Y."/>
        </authorList>
    </citation>
    <scope>NUCLEOTIDE SEQUENCE</scope>
    <source>
        <strain evidence="11">Mb9</strain>
    </source>
</reference>
<evidence type="ECO:0000256" key="8">
    <source>
        <dbReference type="SAM" id="MobiDB-lite"/>
    </source>
</evidence>
<evidence type="ECO:0000256" key="5">
    <source>
        <dbReference type="ARBA" id="ARBA00023231"/>
    </source>
</evidence>
<dbReference type="AlphaFoldDB" id="A0A089ZAJ4"/>
<dbReference type="NCBIfam" id="TIGR01283">
    <property type="entry name" value="nifE"/>
    <property type="match status" value="1"/>
</dbReference>
<dbReference type="GO" id="GO:0065003">
    <property type="term" value="P:protein-containing complex assembly"/>
    <property type="evidence" value="ECO:0007669"/>
    <property type="project" value="InterPro"/>
</dbReference>
<evidence type="ECO:0000256" key="3">
    <source>
        <dbReference type="ARBA" id="ARBA00011002"/>
    </source>
</evidence>
<dbReference type="Proteomes" id="UP000062768">
    <property type="component" value="Chromosome I"/>
</dbReference>
<evidence type="ECO:0000313" key="13">
    <source>
        <dbReference type="Proteomes" id="UP000062768"/>
    </source>
</evidence>
<dbReference type="Gene3D" id="3.40.50.12380">
    <property type="entry name" value="Nitrogenase MoFe cofactor biosynthesis protein NifE, C-terminal"/>
    <property type="match status" value="1"/>
</dbReference>
<feature type="region of interest" description="Disordered" evidence="8">
    <location>
        <begin position="459"/>
        <end position="482"/>
    </location>
</feature>
<dbReference type="PATRIC" id="fig|2162.10.peg.167"/>
<dbReference type="STRING" id="2162.BRM9_0193"/>
<dbReference type="PROSITE" id="PS00090">
    <property type="entry name" value="NITROGENASE_1_2"/>
    <property type="match status" value="1"/>
</dbReference>
<proteinExistence type="inferred from homology"/>
<dbReference type="PANTHER" id="PTHR42956:SF1">
    <property type="entry name" value="NITROGENASE IRON-MOLYBDENUM COFACTOR BIOSYNTHESIS PROTEIN NIFE"/>
    <property type="match status" value="1"/>
</dbReference>
<comment type="similarity">
    <text evidence="3 6">Belongs to the NifD/NifK/NifE/NifN family.</text>
</comment>
<dbReference type="OrthoDB" id="61861at2157"/>
<dbReference type="Gene3D" id="3.40.50.1980">
    <property type="entry name" value="Nitrogenase molybdenum iron protein domain"/>
    <property type="match status" value="1"/>
</dbReference>
<dbReference type="Proteomes" id="UP000029661">
    <property type="component" value="Chromosome"/>
</dbReference>
<evidence type="ECO:0000313" key="12">
    <source>
        <dbReference type="Proteomes" id="UP000029661"/>
    </source>
</evidence>
<comment type="pathway">
    <text evidence="2">Cofactor biosynthesis; Fe-Mo cofactor biosynthesis.</text>
</comment>
<dbReference type="EMBL" id="CP006933">
    <property type="protein sequence ID" value="AIS31022.1"/>
    <property type="molecule type" value="Genomic_DNA"/>
</dbReference>
<comment type="function">
    <text evidence="1">This protein may play a role in the biosynthesis of the prosthetic group of nitrogenase (FeMo cofactor).</text>
</comment>
<name>A0A089ZAJ4_METFO</name>
<reference evidence="10" key="1">
    <citation type="submission" date="2013-12" db="EMBL/GenBank/DDBJ databases">
        <title>The complete genome sequence of Methanobacterium sp. BRM9.</title>
        <authorList>
            <consortium name="Pastoral Greenhouse Gas Research Consortium"/>
            <person name="Kelly W.J."/>
            <person name="Leahy S.C."/>
            <person name="Perry R."/>
            <person name="Li D."/>
            <person name="Altermann E."/>
            <person name="Lambie S.C."/>
            <person name="Attwood G.T."/>
        </authorList>
    </citation>
    <scope>NUCLEOTIDE SEQUENCE [LARGE SCALE GENOMIC DNA]</scope>
    <source>
        <strain evidence="10">BRM9</strain>
    </source>
</reference>
<accession>A0A089ZAJ4</accession>
<keyword evidence="5 6" id="KW-0535">Nitrogen fixation</keyword>
<dbReference type="GO" id="GO:0016163">
    <property type="term" value="F:nitrogenase activity"/>
    <property type="evidence" value="ECO:0007669"/>
    <property type="project" value="InterPro"/>
</dbReference>
<dbReference type="InterPro" id="IPR005973">
    <property type="entry name" value="NifE"/>
</dbReference>
<dbReference type="Pfam" id="PF00148">
    <property type="entry name" value="Oxidored_nitro"/>
    <property type="match status" value="1"/>
</dbReference>
<dbReference type="InterPro" id="IPR000318">
    <property type="entry name" value="Nase_comp1_CS"/>
</dbReference>
<protein>
    <recommendedName>
        <fullName evidence="4">Nitrogenase iron-molybdenum cofactor biosynthesis protein NifE</fullName>
    </recommendedName>
</protein>
<evidence type="ECO:0000256" key="7">
    <source>
        <dbReference type="SAM" id="Coils"/>
    </source>
</evidence>
<evidence type="ECO:0000256" key="6">
    <source>
        <dbReference type="RuleBase" id="RU004021"/>
    </source>
</evidence>
<gene>
    <name evidence="10" type="primary">nifE</name>
    <name evidence="10" type="ORF">BRM9_0193</name>
    <name evidence="11" type="ORF">MB9_0158</name>
</gene>
<dbReference type="GeneID" id="26738427"/>
<feature type="domain" description="Nitrogenase/oxidoreductase component 1" evidence="9">
    <location>
        <begin position="41"/>
        <end position="436"/>
    </location>
</feature>
<evidence type="ECO:0000259" key="9">
    <source>
        <dbReference type="Pfam" id="PF00148"/>
    </source>
</evidence>
<dbReference type="KEGG" id="mfc:BRM9_0193"/>
<evidence type="ECO:0000256" key="1">
    <source>
        <dbReference type="ARBA" id="ARBA00003171"/>
    </source>
</evidence>
<keyword evidence="7" id="KW-0175">Coiled coil</keyword>
<dbReference type="SUPFAM" id="SSF53807">
    <property type="entry name" value="Helical backbone' metal receptor"/>
    <property type="match status" value="1"/>
</dbReference>
<dbReference type="EMBL" id="LN734822">
    <property type="protein sequence ID" value="CEL23814.1"/>
    <property type="molecule type" value="Genomic_DNA"/>
</dbReference>
<evidence type="ECO:0000313" key="11">
    <source>
        <dbReference type="EMBL" id="CEL23814.1"/>
    </source>
</evidence>
<feature type="coiled-coil region" evidence="7">
    <location>
        <begin position="296"/>
        <end position="323"/>
    </location>
</feature>
<keyword evidence="13" id="KW-1185">Reference proteome</keyword>
<dbReference type="InterPro" id="IPR000510">
    <property type="entry name" value="Nase/OxRdtase_comp1"/>
</dbReference>
<evidence type="ECO:0000313" key="10">
    <source>
        <dbReference type="EMBL" id="AIS31022.1"/>
    </source>
</evidence>